<dbReference type="AlphaFoldDB" id="A0A2Z4UCD3"/>
<name>A0A2Z4UCD3_9FIRM</name>
<organism evidence="1 2">
    <name type="scientific">Blautia argi</name>
    <dbReference type="NCBI Taxonomy" id="1912897"/>
    <lineage>
        <taxon>Bacteria</taxon>
        <taxon>Bacillati</taxon>
        <taxon>Bacillota</taxon>
        <taxon>Clostridia</taxon>
        <taxon>Lachnospirales</taxon>
        <taxon>Lachnospiraceae</taxon>
        <taxon>Blautia</taxon>
    </lineage>
</organism>
<dbReference type="EMBL" id="CP030280">
    <property type="protein sequence ID" value="AWY98509.1"/>
    <property type="molecule type" value="Genomic_DNA"/>
</dbReference>
<evidence type="ECO:0000313" key="1">
    <source>
        <dbReference type="EMBL" id="AWY98509.1"/>
    </source>
</evidence>
<proteinExistence type="predicted"/>
<dbReference type="RefSeq" id="WP_111919997.1">
    <property type="nucleotide sequence ID" value="NZ_CP030280.1"/>
</dbReference>
<reference evidence="2" key="1">
    <citation type="submission" date="2018-06" db="EMBL/GenBank/DDBJ databases">
        <title>Description of Blautia argi sp. nov., a new anaerobic isolated from dog feces.</title>
        <authorList>
            <person name="Chang Y.-H."/>
            <person name="Paek J."/>
            <person name="Shin Y."/>
        </authorList>
    </citation>
    <scope>NUCLEOTIDE SEQUENCE [LARGE SCALE GENOMIC DNA]</scope>
    <source>
        <strain evidence="2">KCTC 15426</strain>
    </source>
</reference>
<protein>
    <submittedName>
        <fullName evidence="1">Uncharacterized protein</fullName>
    </submittedName>
</protein>
<evidence type="ECO:0000313" key="2">
    <source>
        <dbReference type="Proteomes" id="UP000250003"/>
    </source>
</evidence>
<dbReference type="KEGG" id="blau:DQQ01_10505"/>
<dbReference type="InterPro" id="IPR046237">
    <property type="entry name" value="DUF6270"/>
</dbReference>
<keyword evidence="2" id="KW-1185">Reference proteome</keyword>
<accession>A0A2Z4UCD3</accession>
<sequence>MKKECFDTVLNQDAIRQLKNSKAKILLIDLAEERLGRCKIKSENNEMFLPIWSKVDRIFENISKNPKLHIDKNISPLDIEEKEIRRKFQQFAEDITWSENNPKGYRQEDIYVIEAMYAEKVLSNNGKARDYVGNYQVQKYNQWFRKLYTILYEYLPNCKKIKLPPLTYASENHIWGGAPLYYTDDIYVYIANVIDSLTGATMINTPENLFKEQKLKNRLKTRVLNSEKLYCIDKMQQKIRELEANINKIVYENQSK</sequence>
<dbReference type="Pfam" id="PF19786">
    <property type="entry name" value="DUF6270"/>
    <property type="match status" value="1"/>
</dbReference>
<dbReference type="Proteomes" id="UP000250003">
    <property type="component" value="Chromosome"/>
</dbReference>
<gene>
    <name evidence="1" type="ORF">DQQ01_10505</name>
</gene>
<dbReference type="OrthoDB" id="2005670at2"/>